<feature type="region of interest" description="Disordered" evidence="1">
    <location>
        <begin position="716"/>
        <end position="741"/>
    </location>
</feature>
<feature type="region of interest" description="Disordered" evidence="1">
    <location>
        <begin position="780"/>
        <end position="809"/>
    </location>
</feature>
<dbReference type="EMBL" id="CAKOGL010000007">
    <property type="protein sequence ID" value="CAH2088030.1"/>
    <property type="molecule type" value="Genomic_DNA"/>
</dbReference>
<evidence type="ECO:0000313" key="3">
    <source>
        <dbReference type="Proteomes" id="UP001153954"/>
    </source>
</evidence>
<dbReference type="Proteomes" id="UP001153954">
    <property type="component" value="Unassembled WGS sequence"/>
</dbReference>
<feature type="compositionally biased region" description="Polar residues" evidence="1">
    <location>
        <begin position="74"/>
        <end position="84"/>
    </location>
</feature>
<name>A0AAU9TLM4_EUPED</name>
<feature type="region of interest" description="Disordered" evidence="1">
    <location>
        <begin position="268"/>
        <end position="293"/>
    </location>
</feature>
<feature type="region of interest" description="Disordered" evidence="1">
    <location>
        <begin position="524"/>
        <end position="549"/>
    </location>
</feature>
<feature type="region of interest" description="Disordered" evidence="1">
    <location>
        <begin position="140"/>
        <end position="165"/>
    </location>
</feature>
<feature type="region of interest" description="Disordered" evidence="1">
    <location>
        <begin position="652"/>
        <end position="682"/>
    </location>
</feature>
<comment type="caution">
    <text evidence="2">The sequence shown here is derived from an EMBL/GenBank/DDBJ whole genome shotgun (WGS) entry which is preliminary data.</text>
</comment>
<sequence length="933" mass="104854">MMDFNKIPSSHSLLLHNTRITLINDAMKYHHPSCTYKSMERLLLAHTQPITLALRTDSTERYWRYSSAASHALSQIKRTSPSRSHSTDHARSAVYKSRRVTDRTRRGKCAGAMTPLRASLVQQARYWRYSSAASHALSQINRTSPSRSHSTDHARSAVYKSRRVTDRTRRGKCAGAMTPLRASLVQQARYWRYSSAASHALSQINRTSPSRSHSTDHARSAVYKSRRVTDRTRRGKCAGAMTPLRASLVQQARYWRYSSAASHALSQINRTSPSRSHSTDHARSAVYKSRRVTDRTRRGKCAGAMTPLRASLVQQARYWRYSSAASHALSQINRTSPSRSHSTDHARSAVYKSRRVTDRTRRGKCAGAMTPLRASLVQQARYWRYSSAASHALSQINRTSPSRSHSTDHARSAVYKSRRVTDRTRRGKCAGAMTPLRASLVQQARYWQYSSAASHALSQINRTSPSRSHSTDHARSAVYKSRRVTDRTRRGKCAGAMTPLRASLVQQARYWRYSSAASHALSQINRTSPSRSHSTDHARSAVYKSRRVTDRTRRGKCAGAMTPLRASLVQQARYWRYSSAASHALSQINRTSPSRSHSTDHARSAVYKSRRVTDRTRRGKCAGAMTPLRASLVQQARYWRYSSAASHALSQINRTSPSRSHSTDHARSAVYKSRRVTDRTRRGKCAGAMTPLRASLVQQARYWRYSSAASHALSQINRTSPSRSHSTDHARSAVYKSRRVTDRTRRGKCAGAMTPLRASLVQQARYWRYSSAASHALSQINRTSPSRSHSTDHARSAVYKSRRVTDRTRRGKCAGAMTPLRASLVQQARYWRYSSAASHALSQINRTSPSRSHSTDHARSAVYKSRRVTDRTRRGKCAGAMTPLRASLVQQARYWRYSSAASHALLSLPGSGSYVARSHACAKCSFSYIKNTM</sequence>
<evidence type="ECO:0000313" key="2">
    <source>
        <dbReference type="EMBL" id="CAH2088030.1"/>
    </source>
</evidence>
<protein>
    <submittedName>
        <fullName evidence="2">Uncharacterized protein</fullName>
    </submittedName>
</protein>
<dbReference type="AlphaFoldDB" id="A0AAU9TLM4"/>
<keyword evidence="3" id="KW-1185">Reference proteome</keyword>
<organism evidence="2 3">
    <name type="scientific">Euphydryas editha</name>
    <name type="common">Edith's checkerspot</name>
    <dbReference type="NCBI Taxonomy" id="104508"/>
    <lineage>
        <taxon>Eukaryota</taxon>
        <taxon>Metazoa</taxon>
        <taxon>Ecdysozoa</taxon>
        <taxon>Arthropoda</taxon>
        <taxon>Hexapoda</taxon>
        <taxon>Insecta</taxon>
        <taxon>Pterygota</taxon>
        <taxon>Neoptera</taxon>
        <taxon>Endopterygota</taxon>
        <taxon>Lepidoptera</taxon>
        <taxon>Glossata</taxon>
        <taxon>Ditrysia</taxon>
        <taxon>Papilionoidea</taxon>
        <taxon>Nymphalidae</taxon>
        <taxon>Nymphalinae</taxon>
        <taxon>Euphydryas</taxon>
    </lineage>
</organism>
<accession>A0AAU9TLM4</accession>
<feature type="region of interest" description="Disordered" evidence="1">
    <location>
        <begin position="396"/>
        <end position="424"/>
    </location>
</feature>
<gene>
    <name evidence="2" type="ORF">EEDITHA_LOCUS4228</name>
</gene>
<feature type="region of interest" description="Disordered" evidence="1">
    <location>
        <begin position="204"/>
        <end position="232"/>
    </location>
</feature>
<reference evidence="2" key="1">
    <citation type="submission" date="2022-03" db="EMBL/GenBank/DDBJ databases">
        <authorList>
            <person name="Tunstrom K."/>
        </authorList>
    </citation>
    <scope>NUCLEOTIDE SEQUENCE</scope>
</reference>
<feature type="region of interest" description="Disordered" evidence="1">
    <location>
        <begin position="332"/>
        <end position="357"/>
    </location>
</feature>
<evidence type="ECO:0000256" key="1">
    <source>
        <dbReference type="SAM" id="MobiDB-lite"/>
    </source>
</evidence>
<feature type="region of interest" description="Disordered" evidence="1">
    <location>
        <begin position="588"/>
        <end position="615"/>
    </location>
</feature>
<proteinExistence type="predicted"/>
<feature type="region of interest" description="Disordered" evidence="1">
    <location>
        <begin position="74"/>
        <end position="106"/>
    </location>
</feature>